<organism evidence="2 3">
    <name type="scientific">Rhodococcus ruber</name>
    <dbReference type="NCBI Taxonomy" id="1830"/>
    <lineage>
        <taxon>Bacteria</taxon>
        <taxon>Bacillati</taxon>
        <taxon>Actinomycetota</taxon>
        <taxon>Actinomycetes</taxon>
        <taxon>Mycobacteriales</taxon>
        <taxon>Nocardiaceae</taxon>
        <taxon>Rhodococcus</taxon>
    </lineage>
</organism>
<proteinExistence type="predicted"/>
<evidence type="ECO:0000313" key="2">
    <source>
        <dbReference type="EMBL" id="CDZ87496.1"/>
    </source>
</evidence>
<dbReference type="Proteomes" id="UP000042997">
    <property type="component" value="Unassembled WGS sequence"/>
</dbReference>
<evidence type="ECO:0000313" key="3">
    <source>
        <dbReference type="Proteomes" id="UP000042997"/>
    </source>
</evidence>
<feature type="region of interest" description="Disordered" evidence="1">
    <location>
        <begin position="79"/>
        <end position="106"/>
    </location>
</feature>
<feature type="compositionally biased region" description="Polar residues" evidence="1">
    <location>
        <begin position="79"/>
        <end position="94"/>
    </location>
</feature>
<accession>A0A098BIF5</accession>
<sequence>MVCVLLMKLLKATCELRRHTNLLLAVALKLADEQRVAGSHCKQVRDVLADRFDPSSSATLLESFVDFIRDAGDHAGTGTLASHSHCRSPSTNLCQHGRSARAEAMP</sequence>
<reference evidence="2 3" key="1">
    <citation type="journal article" date="2014" name="Genome Announc.">
        <title>Draft Genome Sequence of Propane- and Butane-Oxidizing Actinobacterium Rhodococcus ruber IEGM 231.</title>
        <authorList>
            <person name="Ivshina I.B."/>
            <person name="Kuyukina M.S."/>
            <person name="Krivoruchko A.V."/>
            <person name="Barbe V."/>
            <person name="Fischer C."/>
        </authorList>
    </citation>
    <scope>NUCLEOTIDE SEQUENCE [LARGE SCALE GENOMIC DNA]</scope>
</reference>
<protein>
    <submittedName>
        <fullName evidence="2">Uncharacterized protein</fullName>
    </submittedName>
</protein>
<evidence type="ECO:0000256" key="1">
    <source>
        <dbReference type="SAM" id="MobiDB-lite"/>
    </source>
</evidence>
<dbReference type="AlphaFoldDB" id="A0A098BIF5"/>
<gene>
    <name evidence="2" type="ORF">RHRU231_30024</name>
</gene>
<dbReference type="EMBL" id="CCSD01000039">
    <property type="protein sequence ID" value="CDZ87496.1"/>
    <property type="molecule type" value="Genomic_DNA"/>
</dbReference>
<name>A0A098BIF5_9NOCA</name>